<organism evidence="14 15">
    <name type="scientific">Fragilariopsis cylindrus CCMP1102</name>
    <dbReference type="NCBI Taxonomy" id="635003"/>
    <lineage>
        <taxon>Eukaryota</taxon>
        <taxon>Sar</taxon>
        <taxon>Stramenopiles</taxon>
        <taxon>Ochrophyta</taxon>
        <taxon>Bacillariophyta</taxon>
        <taxon>Bacillariophyceae</taxon>
        <taxon>Bacillariophycidae</taxon>
        <taxon>Bacillariales</taxon>
        <taxon>Bacillariaceae</taxon>
        <taxon>Fragilariopsis</taxon>
    </lineage>
</organism>
<keyword evidence="7" id="KW-0630">Potassium</keyword>
<evidence type="ECO:0000313" key="15">
    <source>
        <dbReference type="Proteomes" id="UP000095751"/>
    </source>
</evidence>
<keyword evidence="15" id="KW-1185">Reference proteome</keyword>
<evidence type="ECO:0000256" key="9">
    <source>
        <dbReference type="ARBA" id="ARBA00023065"/>
    </source>
</evidence>
<keyword evidence="6" id="KW-0106">Calcium</keyword>
<evidence type="ECO:0000259" key="13">
    <source>
        <dbReference type="PROSITE" id="PS50222"/>
    </source>
</evidence>
<dbReference type="InterPro" id="IPR011992">
    <property type="entry name" value="EF-hand-dom_pair"/>
</dbReference>
<evidence type="ECO:0000256" key="4">
    <source>
        <dbReference type="ARBA" id="ARBA00022692"/>
    </source>
</evidence>
<evidence type="ECO:0000256" key="2">
    <source>
        <dbReference type="ARBA" id="ARBA00022448"/>
    </source>
</evidence>
<dbReference type="GO" id="GO:0005509">
    <property type="term" value="F:calcium ion binding"/>
    <property type="evidence" value="ECO:0007669"/>
    <property type="project" value="InterPro"/>
</dbReference>
<keyword evidence="2" id="KW-0813">Transport</keyword>
<keyword evidence="11" id="KW-0407">Ion channel</keyword>
<evidence type="ECO:0000256" key="5">
    <source>
        <dbReference type="ARBA" id="ARBA00022826"/>
    </source>
</evidence>
<dbReference type="Proteomes" id="UP000095751">
    <property type="component" value="Unassembled WGS sequence"/>
</dbReference>
<proteinExistence type="predicted"/>
<dbReference type="AlphaFoldDB" id="A0A1E7FX26"/>
<dbReference type="PANTHER" id="PTHR11537:SF254">
    <property type="entry name" value="POTASSIUM VOLTAGE-GATED CHANNEL PROTEIN SHAB"/>
    <property type="match status" value="1"/>
</dbReference>
<dbReference type="InterPro" id="IPR028325">
    <property type="entry name" value="VG_K_chnl"/>
</dbReference>
<dbReference type="SUPFAM" id="SSF81324">
    <property type="entry name" value="Voltage-gated potassium channels"/>
    <property type="match status" value="1"/>
</dbReference>
<evidence type="ECO:0000256" key="11">
    <source>
        <dbReference type="ARBA" id="ARBA00023303"/>
    </source>
</evidence>
<evidence type="ECO:0000256" key="3">
    <source>
        <dbReference type="ARBA" id="ARBA00022538"/>
    </source>
</evidence>
<dbReference type="GO" id="GO:0008076">
    <property type="term" value="C:voltage-gated potassium channel complex"/>
    <property type="evidence" value="ECO:0007669"/>
    <property type="project" value="InterPro"/>
</dbReference>
<dbReference type="InterPro" id="IPR002048">
    <property type="entry name" value="EF_hand_dom"/>
</dbReference>
<keyword evidence="10 12" id="KW-0472">Membrane</keyword>
<keyword evidence="8 12" id="KW-1133">Transmembrane helix</keyword>
<feature type="transmembrane region" description="Helical" evidence="12">
    <location>
        <begin position="179"/>
        <end position="201"/>
    </location>
</feature>
<evidence type="ECO:0000256" key="7">
    <source>
        <dbReference type="ARBA" id="ARBA00022958"/>
    </source>
</evidence>
<dbReference type="PROSITE" id="PS50222">
    <property type="entry name" value="EF_HAND_2"/>
    <property type="match status" value="1"/>
</dbReference>
<evidence type="ECO:0000256" key="12">
    <source>
        <dbReference type="SAM" id="Phobius"/>
    </source>
</evidence>
<evidence type="ECO:0000256" key="6">
    <source>
        <dbReference type="ARBA" id="ARBA00022837"/>
    </source>
</evidence>
<protein>
    <recommendedName>
        <fullName evidence="13">EF-hand domain-containing protein</fullName>
    </recommendedName>
</protein>
<dbReference type="PROSITE" id="PS00018">
    <property type="entry name" value="EF_HAND_1"/>
    <property type="match status" value="1"/>
</dbReference>
<evidence type="ECO:0000256" key="8">
    <source>
        <dbReference type="ARBA" id="ARBA00022989"/>
    </source>
</evidence>
<keyword evidence="5" id="KW-0631">Potassium channel</keyword>
<evidence type="ECO:0000256" key="10">
    <source>
        <dbReference type="ARBA" id="ARBA00023136"/>
    </source>
</evidence>
<keyword evidence="3" id="KW-0633">Potassium transport</keyword>
<dbReference type="PANTHER" id="PTHR11537">
    <property type="entry name" value="VOLTAGE-GATED POTASSIUM CHANNEL"/>
    <property type="match status" value="1"/>
</dbReference>
<dbReference type="Gene3D" id="1.10.287.70">
    <property type="match status" value="1"/>
</dbReference>
<dbReference type="InterPro" id="IPR018247">
    <property type="entry name" value="EF_Hand_1_Ca_BS"/>
</dbReference>
<evidence type="ECO:0000313" key="14">
    <source>
        <dbReference type="EMBL" id="OEU22708.1"/>
    </source>
</evidence>
<evidence type="ECO:0000256" key="1">
    <source>
        <dbReference type="ARBA" id="ARBA00004141"/>
    </source>
</evidence>
<keyword evidence="9" id="KW-0406">Ion transport</keyword>
<dbReference type="SMART" id="SM00054">
    <property type="entry name" value="EFh"/>
    <property type="match status" value="1"/>
</dbReference>
<name>A0A1E7FX26_9STRA</name>
<dbReference type="SUPFAM" id="SSF47473">
    <property type="entry name" value="EF-hand"/>
    <property type="match status" value="1"/>
</dbReference>
<dbReference type="EMBL" id="KV784353">
    <property type="protein sequence ID" value="OEU22708.1"/>
    <property type="molecule type" value="Genomic_DNA"/>
</dbReference>
<keyword evidence="4 12" id="KW-0812">Transmembrane</keyword>
<dbReference type="GO" id="GO:0001508">
    <property type="term" value="P:action potential"/>
    <property type="evidence" value="ECO:0007669"/>
    <property type="project" value="TreeGrafter"/>
</dbReference>
<reference evidence="14 15" key="1">
    <citation type="submission" date="2016-09" db="EMBL/GenBank/DDBJ databases">
        <title>Extensive genetic diversity and differential bi-allelic expression allows diatom success in the polar Southern Ocean.</title>
        <authorList>
            <consortium name="DOE Joint Genome Institute"/>
            <person name="Mock T."/>
            <person name="Otillar R.P."/>
            <person name="Strauss J."/>
            <person name="Dupont C."/>
            <person name="Frickenhaus S."/>
            <person name="Maumus F."/>
            <person name="Mcmullan M."/>
            <person name="Sanges R."/>
            <person name="Schmutz J."/>
            <person name="Toseland A."/>
            <person name="Valas R."/>
            <person name="Veluchamy A."/>
            <person name="Ward B.J."/>
            <person name="Allen A."/>
            <person name="Barry K."/>
            <person name="Falciatore A."/>
            <person name="Ferrante M."/>
            <person name="Fortunato A.E."/>
            <person name="Gloeckner G."/>
            <person name="Gruber A."/>
            <person name="Hipkin R."/>
            <person name="Janech M."/>
            <person name="Kroth P."/>
            <person name="Leese F."/>
            <person name="Lindquist E."/>
            <person name="Lyon B.R."/>
            <person name="Martin J."/>
            <person name="Mayer C."/>
            <person name="Parker M."/>
            <person name="Quesneville H."/>
            <person name="Raymond J."/>
            <person name="Uhlig C."/>
            <person name="Valentin K.U."/>
            <person name="Worden A.Z."/>
            <person name="Armbrust E.V."/>
            <person name="Bowler C."/>
            <person name="Green B."/>
            <person name="Moulton V."/>
            <person name="Van Oosterhout C."/>
            <person name="Grigoriev I."/>
        </authorList>
    </citation>
    <scope>NUCLEOTIDE SEQUENCE [LARGE SCALE GENOMIC DNA]</scope>
    <source>
        <strain evidence="14 15">CCMP1102</strain>
    </source>
</reference>
<dbReference type="Gene3D" id="1.10.238.10">
    <property type="entry name" value="EF-hand"/>
    <property type="match status" value="1"/>
</dbReference>
<sequence>MTTLSYGAMEDVPTSSRSLLVGTNNKPSSSSLRIPESKINCMAGSCLQMVYYFSDRSAFIASTEPDLSQQHTDIYRVWEAIDSWIFLIEYILRLITVTESVKYGTMGPVTGRIRYMMTTPALIDLAATLPYFLEQCFSGLNLPTLTYLRAFRLLRILKTQGFNEAMKSVYRVFRFNSEILWVAIWIGLGLVLSTGVMMYYLRPRDVDNAQFRSLPATIFLSAMMLTGQGGPDGELPWYTAAVVLLTGLSGEAERLAKLSCDYSTDEEYLNTIAGFEDDDEEEEEAKKVFQLADLDGSGNISLGEFLKLSREIEANRERSDENMREPSPLLANRLQELEEKVKENSMKLDRICNILEGRKF</sequence>
<dbReference type="Pfam" id="PF00520">
    <property type="entry name" value="Ion_trans"/>
    <property type="match status" value="1"/>
</dbReference>
<comment type="subcellular location">
    <subcellularLocation>
        <location evidence="1">Membrane</location>
        <topology evidence="1">Multi-pass membrane protein</topology>
    </subcellularLocation>
</comment>
<dbReference type="InterPro" id="IPR005821">
    <property type="entry name" value="Ion_trans_dom"/>
</dbReference>
<feature type="domain" description="EF-hand" evidence="13">
    <location>
        <begin position="280"/>
        <end position="315"/>
    </location>
</feature>
<dbReference type="OrthoDB" id="43502at2759"/>
<dbReference type="GO" id="GO:0005249">
    <property type="term" value="F:voltage-gated potassium channel activity"/>
    <property type="evidence" value="ECO:0007669"/>
    <property type="project" value="InterPro"/>
</dbReference>
<gene>
    <name evidence="14" type="ORF">FRACYDRAFT_232865</name>
</gene>
<dbReference type="InParanoid" id="A0A1E7FX26"/>
<dbReference type="KEGG" id="fcy:FRACYDRAFT_232865"/>
<accession>A0A1E7FX26</accession>